<evidence type="ECO:0008006" key="4">
    <source>
        <dbReference type="Google" id="ProtNLM"/>
    </source>
</evidence>
<reference evidence="2" key="1">
    <citation type="submission" date="2020-05" db="UniProtKB">
        <authorList>
            <consortium name="EnsemblMetazoa"/>
        </authorList>
    </citation>
    <scope>IDENTIFICATION</scope>
    <source>
        <strain evidence="2">BB02</strain>
    </source>
</reference>
<feature type="signal peptide" evidence="1">
    <location>
        <begin position="1"/>
        <end position="17"/>
    </location>
</feature>
<keyword evidence="1" id="KW-0732">Signal</keyword>
<name>A0A2C9L196_BIOGL</name>
<feature type="chain" id="PRO_5013242946" description="Cystatin domain-containing protein" evidence="1">
    <location>
        <begin position="18"/>
        <end position="109"/>
    </location>
</feature>
<dbReference type="AlphaFoldDB" id="A0A2C9L196"/>
<dbReference type="VEuPathDB" id="VectorBase:BGLAX_046757"/>
<sequence>MKIILFLVAATLAATCAQRNSAASVSKNHPAVQFALATINNFYAAKGDDAPRVFIGLVAFRSKNFFDRQIDLTVKVDNGIQIERCSLVLVRSGFWPDNFYVQSGPICTE</sequence>
<evidence type="ECO:0000313" key="3">
    <source>
        <dbReference type="Proteomes" id="UP000076420"/>
    </source>
</evidence>
<dbReference type="EnsemblMetazoa" id="BGLB025853-RA">
    <property type="protein sequence ID" value="BGLB025853-PA"/>
    <property type="gene ID" value="BGLB025853"/>
</dbReference>
<accession>A0A2C9L196</accession>
<evidence type="ECO:0000313" key="2">
    <source>
        <dbReference type="EnsemblMetazoa" id="BGLB025853-PA"/>
    </source>
</evidence>
<organism evidence="2 3">
    <name type="scientific">Biomphalaria glabrata</name>
    <name type="common">Bloodfluke planorb</name>
    <name type="synonym">Freshwater snail</name>
    <dbReference type="NCBI Taxonomy" id="6526"/>
    <lineage>
        <taxon>Eukaryota</taxon>
        <taxon>Metazoa</taxon>
        <taxon>Spiralia</taxon>
        <taxon>Lophotrochozoa</taxon>
        <taxon>Mollusca</taxon>
        <taxon>Gastropoda</taxon>
        <taxon>Heterobranchia</taxon>
        <taxon>Euthyneura</taxon>
        <taxon>Panpulmonata</taxon>
        <taxon>Hygrophila</taxon>
        <taxon>Lymnaeoidea</taxon>
        <taxon>Planorbidae</taxon>
        <taxon>Biomphalaria</taxon>
    </lineage>
</organism>
<evidence type="ECO:0000256" key="1">
    <source>
        <dbReference type="SAM" id="SignalP"/>
    </source>
</evidence>
<dbReference type="VEuPathDB" id="VectorBase:BGLB025853"/>
<dbReference type="KEGG" id="bgt:106060233"/>
<gene>
    <name evidence="2" type="primary">106060233</name>
</gene>
<protein>
    <recommendedName>
        <fullName evidence="4">Cystatin domain-containing protein</fullName>
    </recommendedName>
</protein>
<proteinExistence type="predicted"/>
<dbReference type="Proteomes" id="UP000076420">
    <property type="component" value="Unassembled WGS sequence"/>
</dbReference>